<feature type="region of interest" description="Disordered" evidence="1">
    <location>
        <begin position="56"/>
        <end position="79"/>
    </location>
</feature>
<evidence type="ECO:0000313" key="8">
    <source>
        <dbReference type="Proteomes" id="UP000045842"/>
    </source>
</evidence>
<dbReference type="EMBL" id="CFOH01000757">
    <property type="protein sequence ID" value="CFE68433.1"/>
    <property type="molecule type" value="Genomic_DNA"/>
</dbReference>
<accession>A0A655J1C9</accession>
<dbReference type="EMBL" id="CSAD01000718">
    <property type="protein sequence ID" value="COW33756.1"/>
    <property type="molecule type" value="Genomic_DNA"/>
</dbReference>
<evidence type="ECO:0000313" key="2">
    <source>
        <dbReference type="EMBL" id="CFE43679.1"/>
    </source>
</evidence>
<dbReference type="Proteomes" id="UP000046680">
    <property type="component" value="Unassembled WGS sequence"/>
</dbReference>
<evidence type="ECO:0000313" key="11">
    <source>
        <dbReference type="Proteomes" id="UP000048289"/>
    </source>
</evidence>
<dbReference type="Proteomes" id="UP000044938">
    <property type="component" value="Unassembled WGS sequence"/>
</dbReference>
<evidence type="ECO:0000313" key="4">
    <source>
        <dbReference type="EMBL" id="CFR94131.1"/>
    </source>
</evidence>
<organism evidence="5 8">
    <name type="scientific">Mycobacterium tuberculosis</name>
    <dbReference type="NCBI Taxonomy" id="1773"/>
    <lineage>
        <taxon>Bacteria</taxon>
        <taxon>Bacillati</taxon>
        <taxon>Actinomycetota</taxon>
        <taxon>Actinomycetes</taxon>
        <taxon>Mycobacteriales</taxon>
        <taxon>Mycobacteriaceae</taxon>
        <taxon>Mycobacterium</taxon>
        <taxon>Mycobacterium tuberculosis complex</taxon>
    </lineage>
</organism>
<evidence type="ECO:0000313" key="6">
    <source>
        <dbReference type="EMBL" id="COX12512.1"/>
    </source>
</evidence>
<feature type="region of interest" description="Disordered" evidence="1">
    <location>
        <begin position="1"/>
        <end position="34"/>
    </location>
</feature>
<protein>
    <submittedName>
        <fullName evidence="5">Uncharacterized protein</fullName>
    </submittedName>
</protein>
<evidence type="ECO:0000313" key="9">
    <source>
        <dbReference type="Proteomes" id="UP000046680"/>
    </source>
</evidence>
<dbReference type="Proteomes" id="UP000046947">
    <property type="component" value="Unassembled WGS sequence"/>
</dbReference>
<dbReference type="AlphaFoldDB" id="A0A655J1C9"/>
<dbReference type="Proteomes" id="UP000048289">
    <property type="component" value="Unassembled WGS sequence"/>
</dbReference>
<dbReference type="AntiFam" id="ANF00110">
    <property type="entry name" value="Shadow ORF (opposite hemE)"/>
</dbReference>
<dbReference type="Proteomes" id="UP000045842">
    <property type="component" value="Unassembled WGS sequence"/>
</dbReference>
<evidence type="ECO:0000313" key="5">
    <source>
        <dbReference type="EMBL" id="COW33756.1"/>
    </source>
</evidence>
<dbReference type="EMBL" id="CSAJ01000726">
    <property type="protein sequence ID" value="COX12512.1"/>
    <property type="molecule type" value="Genomic_DNA"/>
</dbReference>
<evidence type="ECO:0000313" key="3">
    <source>
        <dbReference type="EMBL" id="CFE68433.1"/>
    </source>
</evidence>
<dbReference type="EMBL" id="CGCX01001401">
    <property type="protein sequence ID" value="CFR94131.1"/>
    <property type="molecule type" value="Genomic_DNA"/>
</dbReference>
<evidence type="ECO:0000313" key="7">
    <source>
        <dbReference type="Proteomes" id="UP000044938"/>
    </source>
</evidence>
<gene>
    <name evidence="4" type="ORF">ERS007657_03124</name>
    <name evidence="5" type="ORF">ERS007679_03671</name>
    <name evidence="2" type="ORF">ERS007681_03463</name>
    <name evidence="3" type="ORF">ERS007688_03476</name>
    <name evidence="6" type="ORF">ERS007720_03954</name>
</gene>
<evidence type="ECO:0000256" key="1">
    <source>
        <dbReference type="SAM" id="MobiDB-lite"/>
    </source>
</evidence>
<sequence>MAARSALHEVGGQRERRAGETDQRHVAKLSDQQRSRHQYRLNRLWIKWFHGGDIGGGAHRVRDHRPNVGDDVQIHAGRP</sequence>
<name>A0A655J1C9_MYCTX</name>
<proteinExistence type="predicted"/>
<evidence type="ECO:0000313" key="10">
    <source>
        <dbReference type="Proteomes" id="UP000046947"/>
    </source>
</evidence>
<feature type="compositionally biased region" description="Basic and acidic residues" evidence="1">
    <location>
        <begin position="11"/>
        <end position="25"/>
    </location>
</feature>
<reference evidence="7 8" key="1">
    <citation type="submission" date="2015-03" db="EMBL/GenBank/DDBJ databases">
        <authorList>
            <consortium name="Pathogen Informatics"/>
        </authorList>
    </citation>
    <scope>NUCLEOTIDE SEQUENCE [LARGE SCALE GENOMIC DNA]</scope>
    <source>
        <strain evidence="4 9">C09601061</strain>
        <strain evidence="5 8">G09801536</strain>
        <strain evidence="2 11">G09901357</strain>
        <strain evidence="3 10">H09601792</strain>
        <strain evidence="6 7">M09401471</strain>
    </source>
</reference>
<dbReference type="EMBL" id="CFOE01000604">
    <property type="protein sequence ID" value="CFE43679.1"/>
    <property type="molecule type" value="Genomic_DNA"/>
</dbReference>